<name>Q7U7H9_PARMW</name>
<dbReference type="Pfam" id="PF05430">
    <property type="entry name" value="Methyltransf_30"/>
    <property type="match status" value="1"/>
</dbReference>
<evidence type="ECO:0000259" key="1">
    <source>
        <dbReference type="Pfam" id="PF05430"/>
    </source>
</evidence>
<dbReference type="InterPro" id="IPR029063">
    <property type="entry name" value="SAM-dependent_MTases_sf"/>
</dbReference>
<dbReference type="KEGG" id="syw:SYNW1004"/>
<dbReference type="Gene3D" id="3.40.50.150">
    <property type="entry name" value="Vaccinia Virus protein VP39"/>
    <property type="match status" value="1"/>
</dbReference>
<reference evidence="2 3" key="1">
    <citation type="journal article" date="2003" name="Nature">
        <title>The genome of a motile marine Synechococcus.</title>
        <authorList>
            <person name="Palenik B."/>
            <person name="Brahamsha B."/>
            <person name="Larimer F."/>
            <person name="Land M."/>
            <person name="Hauser L."/>
            <person name="Chain P."/>
            <person name="Lamerdin J."/>
            <person name="Regala W."/>
            <person name="Allen E.A."/>
            <person name="McCarren J."/>
            <person name="Paulsen I."/>
            <person name="Dufresne A."/>
            <person name="Partensky F."/>
            <person name="Webb E."/>
            <person name="Waterbury J."/>
        </authorList>
    </citation>
    <scope>NUCLEOTIDE SEQUENCE [LARGE SCALE GENOMIC DNA]</scope>
    <source>
        <strain evidence="2 3">WH8102</strain>
    </source>
</reference>
<proteinExistence type="predicted"/>
<evidence type="ECO:0000313" key="2">
    <source>
        <dbReference type="EMBL" id="CAE07519.1"/>
    </source>
</evidence>
<dbReference type="SUPFAM" id="SSF53335">
    <property type="entry name" value="S-adenosyl-L-methionine-dependent methyltransferases"/>
    <property type="match status" value="1"/>
</dbReference>
<accession>Q7U7H9</accession>
<protein>
    <recommendedName>
        <fullName evidence="1">MnmC-like methyltransferase domain-containing protein</fullName>
    </recommendedName>
</protein>
<feature type="domain" description="MnmC-like methyltransferase" evidence="1">
    <location>
        <begin position="141"/>
        <end position="213"/>
    </location>
</feature>
<dbReference type="AlphaFoldDB" id="Q7U7H9"/>
<dbReference type="eggNOG" id="COG4121">
    <property type="taxonomic scope" value="Bacteria"/>
</dbReference>
<dbReference type="PANTHER" id="PTHR39963:SF1">
    <property type="entry name" value="MNMC-LIKE METHYLTRANSFERASE DOMAIN-CONTAINING PROTEIN"/>
    <property type="match status" value="1"/>
</dbReference>
<evidence type="ECO:0000313" key="3">
    <source>
        <dbReference type="Proteomes" id="UP000001422"/>
    </source>
</evidence>
<dbReference type="InterPro" id="IPR008471">
    <property type="entry name" value="MnmC-like_methylTransf"/>
</dbReference>
<dbReference type="STRING" id="84588.SYNW1004"/>
<dbReference type="CDD" id="cd02440">
    <property type="entry name" value="AdoMet_MTases"/>
    <property type="match status" value="1"/>
</dbReference>
<dbReference type="HOGENOM" id="CLU_061971_0_1_3"/>
<gene>
    <name evidence="2" type="ordered locus">SYNW1004</name>
</gene>
<dbReference type="PANTHER" id="PTHR39963">
    <property type="entry name" value="SLL0983 PROTEIN"/>
    <property type="match status" value="1"/>
</dbReference>
<sequence length="308" mass="33938">MTGSAADADGLRAYPTADGSFSLESERFGEPFHNSAGALNEARAKFSRPAELNRFCAADRLRILDVCVGLGYNTAVILENLPEPTPAVQWWGLELDRRPLDLALEQPTFRGLWRADVLERLEGIQANDGWSDPPNIGHQLWGDARTALARIPDQQRFDLILQDAFSPQRCPELWTEEFLAGLSARLAPGGRLLTYSRSAAVRASLQRAGLQLYSLLPAPGERVGWSSGTMAVQPGGSCTAEGPGWRPFSPMEKEHLFTRAAVPFRDPDGEASSSEILEKRVLEQQACGLEPTNAWQRRWRGDAALQSR</sequence>
<dbReference type="EMBL" id="BX569691">
    <property type="protein sequence ID" value="CAE07519.1"/>
    <property type="molecule type" value="Genomic_DNA"/>
</dbReference>
<organism evidence="2 3">
    <name type="scientific">Parasynechococcus marenigrum (strain WH8102)</name>
    <dbReference type="NCBI Taxonomy" id="84588"/>
    <lineage>
        <taxon>Bacteria</taxon>
        <taxon>Bacillati</taxon>
        <taxon>Cyanobacteriota</taxon>
        <taxon>Cyanophyceae</taxon>
        <taxon>Synechococcales</taxon>
        <taxon>Prochlorococcaceae</taxon>
        <taxon>Parasynechococcus</taxon>
        <taxon>Parasynechococcus marenigrum</taxon>
    </lineage>
</organism>
<dbReference type="GO" id="GO:0016645">
    <property type="term" value="F:oxidoreductase activity, acting on the CH-NH group of donors"/>
    <property type="evidence" value="ECO:0007669"/>
    <property type="project" value="InterPro"/>
</dbReference>
<dbReference type="RefSeq" id="WP_011127869.1">
    <property type="nucleotide sequence ID" value="NC_005070.1"/>
</dbReference>
<dbReference type="Proteomes" id="UP000001422">
    <property type="component" value="Chromosome"/>
</dbReference>
<keyword evidence="3" id="KW-1185">Reference proteome</keyword>